<dbReference type="InterPro" id="IPR029063">
    <property type="entry name" value="SAM-dependent_MTases_sf"/>
</dbReference>
<keyword evidence="1" id="KW-0808">Transferase</keyword>
<name>A0ABQ2ENV5_9DEIO</name>
<accession>A0ABQ2ENV5</accession>
<dbReference type="Proteomes" id="UP000647587">
    <property type="component" value="Unassembled WGS sequence"/>
</dbReference>
<reference evidence="4" key="1">
    <citation type="journal article" date="2019" name="Int. J. Syst. Evol. Microbiol.">
        <title>The Global Catalogue of Microorganisms (GCM) 10K type strain sequencing project: providing services to taxonomists for standard genome sequencing and annotation.</title>
        <authorList>
            <consortium name="The Broad Institute Genomics Platform"/>
            <consortium name="The Broad Institute Genome Sequencing Center for Infectious Disease"/>
            <person name="Wu L."/>
            <person name="Ma J."/>
        </authorList>
    </citation>
    <scope>NUCLEOTIDE SEQUENCE [LARGE SCALE GENOMIC DNA]</scope>
    <source>
        <strain evidence="4">JCM 30331</strain>
    </source>
</reference>
<dbReference type="InterPro" id="IPR013216">
    <property type="entry name" value="Methyltransf_11"/>
</dbReference>
<dbReference type="SUPFAM" id="SSF53335">
    <property type="entry name" value="S-adenosyl-L-methionine-dependent methyltransferases"/>
    <property type="match status" value="1"/>
</dbReference>
<feature type="domain" description="Methyltransferase type 11" evidence="2">
    <location>
        <begin position="51"/>
        <end position="149"/>
    </location>
</feature>
<dbReference type="EMBL" id="BMPP01000002">
    <property type="protein sequence ID" value="GGK15568.1"/>
    <property type="molecule type" value="Genomic_DNA"/>
</dbReference>
<dbReference type="Gene3D" id="3.40.50.150">
    <property type="entry name" value="Vaccinia Virus protein VP39"/>
    <property type="match status" value="1"/>
</dbReference>
<gene>
    <name evidence="3" type="ORF">GCM10008955_06210</name>
</gene>
<evidence type="ECO:0000313" key="3">
    <source>
        <dbReference type="EMBL" id="GGK15568.1"/>
    </source>
</evidence>
<sequence length="206" mass="22797">MPGLKEKVARQFSHPAGILGRLTGLLMEWENHRLNQLVVQQLAPAGQEQILEVGFGTGRTLAHLSGQTQCGAVAGIDPSGLIVAQAGRRCRRWIRRGRAEVIQGDVSDLPYTDSRFDAVLSVNTIYFWPDPQQAIKEIHRVLKPGGRLLLGYHTAETMEDLQAHGFRLYTDLQIMTLLTAGGFEVDQPTHDPTAPYGATCLKAFRR</sequence>
<dbReference type="CDD" id="cd02440">
    <property type="entry name" value="AdoMet_MTases"/>
    <property type="match status" value="1"/>
</dbReference>
<dbReference type="Pfam" id="PF08241">
    <property type="entry name" value="Methyltransf_11"/>
    <property type="match status" value="1"/>
</dbReference>
<evidence type="ECO:0000313" key="4">
    <source>
        <dbReference type="Proteomes" id="UP000647587"/>
    </source>
</evidence>
<evidence type="ECO:0000259" key="2">
    <source>
        <dbReference type="Pfam" id="PF08241"/>
    </source>
</evidence>
<organism evidence="3 4">
    <name type="scientific">Deinococcus malanensis</name>
    <dbReference type="NCBI Taxonomy" id="1706855"/>
    <lineage>
        <taxon>Bacteria</taxon>
        <taxon>Thermotogati</taxon>
        <taxon>Deinococcota</taxon>
        <taxon>Deinococci</taxon>
        <taxon>Deinococcales</taxon>
        <taxon>Deinococcaceae</taxon>
        <taxon>Deinococcus</taxon>
    </lineage>
</organism>
<dbReference type="PANTHER" id="PTHR44068">
    <property type="entry name" value="ZGC:194242"/>
    <property type="match status" value="1"/>
</dbReference>
<dbReference type="RefSeq" id="WP_189004476.1">
    <property type="nucleotide sequence ID" value="NZ_BMPP01000002.1"/>
</dbReference>
<keyword evidence="4" id="KW-1185">Reference proteome</keyword>
<evidence type="ECO:0000256" key="1">
    <source>
        <dbReference type="ARBA" id="ARBA00022679"/>
    </source>
</evidence>
<dbReference type="PANTHER" id="PTHR44068:SF1">
    <property type="entry name" value="HYPOTHETICAL LOC100005854"/>
    <property type="match status" value="1"/>
</dbReference>
<protein>
    <recommendedName>
        <fullName evidence="2">Methyltransferase type 11 domain-containing protein</fullName>
    </recommendedName>
</protein>
<comment type="caution">
    <text evidence="3">The sequence shown here is derived from an EMBL/GenBank/DDBJ whole genome shotgun (WGS) entry which is preliminary data.</text>
</comment>
<dbReference type="InterPro" id="IPR050447">
    <property type="entry name" value="Erg6_SMT_methyltransf"/>
</dbReference>
<proteinExistence type="predicted"/>